<dbReference type="PANTHER" id="PTHR47627">
    <property type="entry name" value="RUBREDOXIN"/>
    <property type="match status" value="1"/>
</dbReference>
<keyword evidence="2" id="KW-0479">Metal-binding</keyword>
<evidence type="ECO:0000259" key="5">
    <source>
        <dbReference type="PROSITE" id="PS50903"/>
    </source>
</evidence>
<dbReference type="Gene3D" id="2.20.28.10">
    <property type="match status" value="1"/>
</dbReference>
<sequence>MNTFEGSYLGNNEKIADNAYMECKICHYVYKPENGDSYWQIEANTPFSKLPNHWRCPNCDTPKEQFMVIERTDAL</sequence>
<feature type="domain" description="Rubredoxin-like" evidence="5">
    <location>
        <begin position="18"/>
        <end position="69"/>
    </location>
</feature>
<protein>
    <submittedName>
        <fullName evidence="6">Hydrogenase maturation factor HoxR</fullName>
    </submittedName>
</protein>
<dbReference type="Pfam" id="PF00301">
    <property type="entry name" value="Rubredoxin"/>
    <property type="match status" value="1"/>
</dbReference>
<dbReference type="InterPro" id="IPR050526">
    <property type="entry name" value="Rubredoxin_ET"/>
</dbReference>
<dbReference type="SUPFAM" id="SSF57802">
    <property type="entry name" value="Rubredoxin-like"/>
    <property type="match status" value="1"/>
</dbReference>
<name>A0A1W1BZB5_9ZZZZ</name>
<dbReference type="CDD" id="cd00730">
    <property type="entry name" value="rubredoxin"/>
    <property type="match status" value="1"/>
</dbReference>
<evidence type="ECO:0000256" key="3">
    <source>
        <dbReference type="ARBA" id="ARBA00022982"/>
    </source>
</evidence>
<dbReference type="InterPro" id="IPR018527">
    <property type="entry name" value="Rubredoxin_Fe_BS"/>
</dbReference>
<evidence type="ECO:0000256" key="2">
    <source>
        <dbReference type="ARBA" id="ARBA00022723"/>
    </source>
</evidence>
<evidence type="ECO:0000313" key="6">
    <source>
        <dbReference type="EMBL" id="SFV58846.1"/>
    </source>
</evidence>
<dbReference type="PANTHER" id="PTHR47627:SF1">
    <property type="entry name" value="RUBREDOXIN-1-RELATED"/>
    <property type="match status" value="1"/>
</dbReference>
<dbReference type="GO" id="GO:0009055">
    <property type="term" value="F:electron transfer activity"/>
    <property type="evidence" value="ECO:0007669"/>
    <property type="project" value="TreeGrafter"/>
</dbReference>
<keyword evidence="1" id="KW-0813">Transport</keyword>
<evidence type="ECO:0000256" key="4">
    <source>
        <dbReference type="ARBA" id="ARBA00023004"/>
    </source>
</evidence>
<dbReference type="AlphaFoldDB" id="A0A1W1BZB5"/>
<dbReference type="GO" id="GO:0005506">
    <property type="term" value="F:iron ion binding"/>
    <property type="evidence" value="ECO:0007669"/>
    <property type="project" value="InterPro"/>
</dbReference>
<accession>A0A1W1BZB5</accession>
<reference evidence="6" key="1">
    <citation type="submission" date="2016-10" db="EMBL/GenBank/DDBJ databases">
        <authorList>
            <person name="de Groot N.N."/>
        </authorList>
    </citation>
    <scope>NUCLEOTIDE SEQUENCE</scope>
</reference>
<dbReference type="EMBL" id="FPHJ01000024">
    <property type="protein sequence ID" value="SFV58846.1"/>
    <property type="molecule type" value="Genomic_DNA"/>
</dbReference>
<dbReference type="InterPro" id="IPR024935">
    <property type="entry name" value="Rubredoxin_dom"/>
</dbReference>
<proteinExistence type="predicted"/>
<dbReference type="GO" id="GO:0003677">
    <property type="term" value="F:DNA binding"/>
    <property type="evidence" value="ECO:0007669"/>
    <property type="project" value="UniProtKB-KW"/>
</dbReference>
<keyword evidence="4" id="KW-0408">Iron</keyword>
<gene>
    <name evidence="6" type="ORF">MNB_SUP05-5-1112</name>
</gene>
<keyword evidence="3" id="KW-0249">Electron transport</keyword>
<dbReference type="PROSITE" id="PS50903">
    <property type="entry name" value="RUBREDOXIN_LIKE"/>
    <property type="match status" value="1"/>
</dbReference>
<keyword evidence="6" id="KW-0371">Homeobox</keyword>
<dbReference type="PRINTS" id="PR00163">
    <property type="entry name" value="RUBREDOXIN"/>
</dbReference>
<organism evidence="6">
    <name type="scientific">hydrothermal vent metagenome</name>
    <dbReference type="NCBI Taxonomy" id="652676"/>
    <lineage>
        <taxon>unclassified sequences</taxon>
        <taxon>metagenomes</taxon>
        <taxon>ecological metagenomes</taxon>
    </lineage>
</organism>
<dbReference type="GO" id="GO:0043448">
    <property type="term" value="P:alkane catabolic process"/>
    <property type="evidence" value="ECO:0007669"/>
    <property type="project" value="TreeGrafter"/>
</dbReference>
<evidence type="ECO:0000256" key="1">
    <source>
        <dbReference type="ARBA" id="ARBA00022448"/>
    </source>
</evidence>
<dbReference type="InterPro" id="IPR024934">
    <property type="entry name" value="Rubredoxin-like_dom"/>
</dbReference>
<dbReference type="PROSITE" id="PS00202">
    <property type="entry name" value="RUBREDOXIN"/>
    <property type="match status" value="1"/>
</dbReference>